<evidence type="ECO:0000313" key="1">
    <source>
        <dbReference type="EMBL" id="CAL1289035.1"/>
    </source>
</evidence>
<evidence type="ECO:0000313" key="2">
    <source>
        <dbReference type="Proteomes" id="UP001497382"/>
    </source>
</evidence>
<dbReference type="EMBL" id="CAXIEN010000242">
    <property type="protein sequence ID" value="CAL1289035.1"/>
    <property type="molecule type" value="Genomic_DNA"/>
</dbReference>
<organism evidence="1 2">
    <name type="scientific">Larinioides sclopetarius</name>
    <dbReference type="NCBI Taxonomy" id="280406"/>
    <lineage>
        <taxon>Eukaryota</taxon>
        <taxon>Metazoa</taxon>
        <taxon>Ecdysozoa</taxon>
        <taxon>Arthropoda</taxon>
        <taxon>Chelicerata</taxon>
        <taxon>Arachnida</taxon>
        <taxon>Araneae</taxon>
        <taxon>Araneomorphae</taxon>
        <taxon>Entelegynae</taxon>
        <taxon>Araneoidea</taxon>
        <taxon>Araneidae</taxon>
        <taxon>Larinioides</taxon>
    </lineage>
</organism>
<dbReference type="AlphaFoldDB" id="A0AAV2B056"/>
<comment type="caution">
    <text evidence="1">The sequence shown here is derived from an EMBL/GenBank/DDBJ whole genome shotgun (WGS) entry which is preliminary data.</text>
</comment>
<accession>A0AAV2B056</accession>
<proteinExistence type="predicted"/>
<evidence type="ECO:0008006" key="3">
    <source>
        <dbReference type="Google" id="ProtNLM"/>
    </source>
</evidence>
<gene>
    <name evidence="1" type="ORF">LARSCL_LOCUS15695</name>
</gene>
<protein>
    <recommendedName>
        <fullName evidence="3">Ribosomal protein L16</fullName>
    </recommendedName>
</protein>
<dbReference type="Proteomes" id="UP001497382">
    <property type="component" value="Unassembled WGS sequence"/>
</dbReference>
<reference evidence="1 2" key="1">
    <citation type="submission" date="2024-04" db="EMBL/GenBank/DDBJ databases">
        <authorList>
            <person name="Rising A."/>
            <person name="Reimegard J."/>
            <person name="Sonavane S."/>
            <person name="Akerstrom W."/>
            <person name="Nylinder S."/>
            <person name="Hedman E."/>
            <person name="Kallberg Y."/>
        </authorList>
    </citation>
    <scope>NUCLEOTIDE SEQUENCE [LARGE SCALE GENOMIC DNA]</scope>
</reference>
<sequence length="24" mass="2840">MKGPMCVKYVRKVFLELILLKNIC</sequence>
<keyword evidence="2" id="KW-1185">Reference proteome</keyword>
<name>A0AAV2B056_9ARAC</name>